<evidence type="ECO:0000313" key="2">
    <source>
        <dbReference type="EMBL" id="ETR74619.1"/>
    </source>
</evidence>
<dbReference type="PROSITE" id="PS50851">
    <property type="entry name" value="CHEW"/>
    <property type="match status" value="1"/>
</dbReference>
<dbReference type="Pfam" id="PF01584">
    <property type="entry name" value="CheW"/>
    <property type="match status" value="1"/>
</dbReference>
<dbReference type="PANTHER" id="PTHR22617:SF23">
    <property type="entry name" value="CHEMOTAXIS PROTEIN CHEW"/>
    <property type="match status" value="1"/>
</dbReference>
<evidence type="ECO:0000259" key="1">
    <source>
        <dbReference type="PROSITE" id="PS50851"/>
    </source>
</evidence>
<comment type="caution">
    <text evidence="2">The sequence shown here is derived from an EMBL/GenBank/DDBJ whole genome shotgun (WGS) entry which is preliminary data.</text>
</comment>
<protein>
    <submittedName>
        <fullName evidence="2">Purine-binding chemotaxis protein CheW</fullName>
    </submittedName>
</protein>
<reference evidence="3" key="1">
    <citation type="submission" date="2012-11" db="EMBL/GenBank/DDBJ databases">
        <authorList>
            <person name="Lucero-Rivera Y.E."/>
            <person name="Tovar-Ramirez D."/>
        </authorList>
    </citation>
    <scope>NUCLEOTIDE SEQUENCE [LARGE SCALE GENOMIC DNA]</scope>
    <source>
        <strain evidence="3">Araruama</strain>
    </source>
</reference>
<dbReference type="Proteomes" id="UP000189670">
    <property type="component" value="Unassembled WGS sequence"/>
</dbReference>
<dbReference type="Gene3D" id="2.40.50.180">
    <property type="entry name" value="CheA-289, Domain 4"/>
    <property type="match status" value="1"/>
</dbReference>
<dbReference type="Gene3D" id="2.30.30.40">
    <property type="entry name" value="SH3 Domains"/>
    <property type="match status" value="1"/>
</dbReference>
<dbReference type="InterPro" id="IPR036061">
    <property type="entry name" value="CheW-like_dom_sf"/>
</dbReference>
<dbReference type="GO" id="GO:0007165">
    <property type="term" value="P:signal transduction"/>
    <property type="evidence" value="ECO:0007669"/>
    <property type="project" value="InterPro"/>
</dbReference>
<accession>A0A1V1PI88</accession>
<dbReference type="SUPFAM" id="SSF50341">
    <property type="entry name" value="CheW-like"/>
    <property type="match status" value="1"/>
</dbReference>
<organism evidence="2 3">
    <name type="scientific">Candidatus Magnetoglobus multicellularis str. Araruama</name>
    <dbReference type="NCBI Taxonomy" id="890399"/>
    <lineage>
        <taxon>Bacteria</taxon>
        <taxon>Pseudomonadati</taxon>
        <taxon>Thermodesulfobacteriota</taxon>
        <taxon>Desulfobacteria</taxon>
        <taxon>Desulfobacterales</taxon>
        <taxon>Desulfobacteraceae</taxon>
        <taxon>Candidatus Magnetoglobus</taxon>
    </lineage>
</organism>
<dbReference type="InterPro" id="IPR002545">
    <property type="entry name" value="CheW-lke_dom"/>
</dbReference>
<dbReference type="EMBL" id="ATBP01000002">
    <property type="protein sequence ID" value="ETR74619.1"/>
    <property type="molecule type" value="Genomic_DNA"/>
</dbReference>
<dbReference type="GO" id="GO:0006935">
    <property type="term" value="P:chemotaxis"/>
    <property type="evidence" value="ECO:0007669"/>
    <property type="project" value="InterPro"/>
</dbReference>
<name>A0A1V1PI88_9BACT</name>
<evidence type="ECO:0000313" key="3">
    <source>
        <dbReference type="Proteomes" id="UP000189670"/>
    </source>
</evidence>
<dbReference type="PANTHER" id="PTHR22617">
    <property type="entry name" value="CHEMOTAXIS SENSOR HISTIDINE KINASE-RELATED"/>
    <property type="match status" value="1"/>
</dbReference>
<dbReference type="AlphaFoldDB" id="A0A1V1PI88"/>
<sequence length="168" mass="19116">MNKLKNITSEQKKLPESKRQFCSFQMAGHCFGVDILDVKEIIDEVVLTTIHHAPSEMLGFVNIRGHVHLVLDLRLLLNFSSKPIDESSRVLLFHPNVGESFGVMVDQIGHMIEVEESLIEYRLTDENLSGIARDFRKSELEKGVCKLKDRLLIILDASNFLSAVELKR</sequence>
<dbReference type="GO" id="GO:0005829">
    <property type="term" value="C:cytosol"/>
    <property type="evidence" value="ECO:0007669"/>
    <property type="project" value="TreeGrafter"/>
</dbReference>
<feature type="domain" description="CheW-like" evidence="1">
    <location>
        <begin position="18"/>
        <end position="166"/>
    </location>
</feature>
<dbReference type="InterPro" id="IPR039315">
    <property type="entry name" value="CheW"/>
</dbReference>
<proteinExistence type="predicted"/>
<gene>
    <name evidence="2" type="ORF">OMM_06223</name>
</gene>
<dbReference type="SMART" id="SM00260">
    <property type="entry name" value="CheW"/>
    <property type="match status" value="1"/>
</dbReference>